<name>A0A0G2Z5E6_9BACT</name>
<proteinExistence type="predicted"/>
<organism evidence="1 2">
    <name type="scientific">Kosmotoga pacifica</name>
    <dbReference type="NCBI Taxonomy" id="1330330"/>
    <lineage>
        <taxon>Bacteria</taxon>
        <taxon>Thermotogati</taxon>
        <taxon>Thermotogota</taxon>
        <taxon>Thermotogae</taxon>
        <taxon>Kosmotogales</taxon>
        <taxon>Kosmotogaceae</taxon>
        <taxon>Kosmotoga</taxon>
    </lineage>
</organism>
<evidence type="ECO:0008006" key="3">
    <source>
        <dbReference type="Google" id="ProtNLM"/>
    </source>
</evidence>
<accession>A0A0G2Z5E6</accession>
<dbReference type="AlphaFoldDB" id="A0A0G2Z5E6"/>
<dbReference type="STRING" id="1330330.IX53_01990"/>
<sequence length="232" mass="27167">MKGILIFFLLTFTFIGFSCEIGSNILRVGEVLLGIGSVTYIHEFNHVIGAYLTGASDARIVRYNFFSGYTSWYWSETPNEIQRLIPYTSGFLLNRIWAECIFRLNVKHDPYYDIIYLLMRLDFPKYLLLSSYREFVLNAHPAGDDIENSVVSLLKIIMGPGVVEKERFLFYKRFTYLTLLFFEGIDLFLDREELSSSLKSVLSSESRCDDLKRKERLHFSFYGLTFTLDFRF</sequence>
<evidence type="ECO:0000313" key="1">
    <source>
        <dbReference type="EMBL" id="AKI96792.1"/>
    </source>
</evidence>
<reference evidence="1 2" key="1">
    <citation type="submission" date="2015-04" db="EMBL/GenBank/DDBJ databases">
        <title>Complete Genome Sequence of Kosmotoga pacifica SLHLJ1.</title>
        <authorList>
            <person name="Jiang L.J."/>
            <person name="Shao Z.Z."/>
            <person name="Jebbar M."/>
        </authorList>
    </citation>
    <scope>NUCLEOTIDE SEQUENCE [LARGE SCALE GENOMIC DNA]</scope>
    <source>
        <strain evidence="1 2">SLHLJ1</strain>
    </source>
</reference>
<dbReference type="PATRIC" id="fig|1330330.3.peg.408"/>
<evidence type="ECO:0000313" key="2">
    <source>
        <dbReference type="Proteomes" id="UP000035159"/>
    </source>
</evidence>
<gene>
    <name evidence="1" type="ORF">IX53_01990</name>
</gene>
<dbReference type="Proteomes" id="UP000035159">
    <property type="component" value="Chromosome"/>
</dbReference>
<dbReference type="EMBL" id="CP011232">
    <property type="protein sequence ID" value="AKI96792.1"/>
    <property type="molecule type" value="Genomic_DNA"/>
</dbReference>
<dbReference type="PROSITE" id="PS51257">
    <property type="entry name" value="PROKAR_LIPOPROTEIN"/>
    <property type="match status" value="1"/>
</dbReference>
<keyword evidence="2" id="KW-1185">Reference proteome</keyword>
<protein>
    <recommendedName>
        <fullName evidence="3">Lipoprotein</fullName>
    </recommendedName>
</protein>
<dbReference type="RefSeq" id="WP_047753927.1">
    <property type="nucleotide sequence ID" value="NZ_CAJUHA010000004.1"/>
</dbReference>
<dbReference type="KEGG" id="kpf:IX53_01990"/>